<feature type="chain" id="PRO_5029883183" evidence="3">
    <location>
        <begin position="28"/>
        <end position="275"/>
    </location>
</feature>
<accession>A0A7J7KQR2</accession>
<feature type="compositionally biased region" description="Basic and acidic residues" evidence="1">
    <location>
        <begin position="217"/>
        <end position="235"/>
    </location>
</feature>
<dbReference type="EMBL" id="VXIV02000145">
    <property type="protein sequence ID" value="KAF6040403.1"/>
    <property type="molecule type" value="Genomic_DNA"/>
</dbReference>
<dbReference type="AlphaFoldDB" id="A0A7J7KQR2"/>
<feature type="compositionally biased region" description="Basic and acidic residues" evidence="1">
    <location>
        <begin position="243"/>
        <end position="255"/>
    </location>
</feature>
<keyword evidence="2" id="KW-1133">Transmembrane helix</keyword>
<proteinExistence type="predicted"/>
<name>A0A7J7KQR2_BUGNE</name>
<feature type="region of interest" description="Disordered" evidence="1">
    <location>
        <begin position="214"/>
        <end position="275"/>
    </location>
</feature>
<feature type="transmembrane region" description="Helical" evidence="2">
    <location>
        <begin position="144"/>
        <end position="168"/>
    </location>
</feature>
<feature type="signal peptide" evidence="3">
    <location>
        <begin position="1"/>
        <end position="27"/>
    </location>
</feature>
<evidence type="ECO:0000256" key="2">
    <source>
        <dbReference type="SAM" id="Phobius"/>
    </source>
</evidence>
<protein>
    <submittedName>
        <fullName evidence="4">Uncharacterized protein</fullName>
    </submittedName>
</protein>
<keyword evidence="2" id="KW-0472">Membrane</keyword>
<evidence type="ECO:0000313" key="4">
    <source>
        <dbReference type="EMBL" id="KAF6040403.1"/>
    </source>
</evidence>
<evidence type="ECO:0000256" key="3">
    <source>
        <dbReference type="SAM" id="SignalP"/>
    </source>
</evidence>
<organism evidence="4 5">
    <name type="scientific">Bugula neritina</name>
    <name type="common">Brown bryozoan</name>
    <name type="synonym">Sertularia neritina</name>
    <dbReference type="NCBI Taxonomy" id="10212"/>
    <lineage>
        <taxon>Eukaryota</taxon>
        <taxon>Metazoa</taxon>
        <taxon>Spiralia</taxon>
        <taxon>Lophotrochozoa</taxon>
        <taxon>Bryozoa</taxon>
        <taxon>Gymnolaemata</taxon>
        <taxon>Cheilostomatida</taxon>
        <taxon>Flustrina</taxon>
        <taxon>Buguloidea</taxon>
        <taxon>Bugulidae</taxon>
        <taxon>Bugula</taxon>
    </lineage>
</organism>
<evidence type="ECO:0000256" key="1">
    <source>
        <dbReference type="SAM" id="MobiDB-lite"/>
    </source>
</evidence>
<feature type="compositionally biased region" description="Basic and acidic residues" evidence="1">
    <location>
        <begin position="263"/>
        <end position="275"/>
    </location>
</feature>
<comment type="caution">
    <text evidence="4">The sequence shown here is derived from an EMBL/GenBank/DDBJ whole genome shotgun (WGS) entry which is preliminary data.</text>
</comment>
<keyword evidence="5" id="KW-1185">Reference proteome</keyword>
<keyword evidence="2" id="KW-0812">Transmembrane</keyword>
<gene>
    <name evidence="4" type="ORF">EB796_001277</name>
</gene>
<keyword evidence="3" id="KW-0732">Signal</keyword>
<reference evidence="4" key="1">
    <citation type="submission" date="2020-06" db="EMBL/GenBank/DDBJ databases">
        <title>Draft genome of Bugula neritina, a colonial animal packing powerful symbionts and potential medicines.</title>
        <authorList>
            <person name="Rayko M."/>
        </authorList>
    </citation>
    <scope>NUCLEOTIDE SEQUENCE [LARGE SCALE GENOMIC DNA]</scope>
    <source>
        <strain evidence="4">Kwan_BN1</strain>
    </source>
</reference>
<dbReference type="Proteomes" id="UP000593567">
    <property type="component" value="Unassembled WGS sequence"/>
</dbReference>
<evidence type="ECO:0000313" key="5">
    <source>
        <dbReference type="Proteomes" id="UP000593567"/>
    </source>
</evidence>
<sequence length="275" mass="31426">MKIRMRNIGKLCLMVPLMLECATMSSAEVPDNQFPILEEADDKVGVPANWKLWNHSDCRKLQNHTDFSRSCGYIDEQTPFSCPQQCRKFPKSNLCQDECKKYWEALKSEKISQQKHRVLPNSTVDDPRVGEGSNQTTNSQTMDLMTILFGLFGSLSFLLLLIIVVLSLGFKCSTLKQRLCCKEQSQLKPGCEKSQQTSRDDPLQLQVIDRQASMETTPHELSQDALNKHNEERNYESTGVPVTRDHDEKDYKEEEGTSLIPRTTEDVMQKESETV</sequence>